<evidence type="ECO:0000313" key="3">
    <source>
        <dbReference type="Proteomes" id="UP001190700"/>
    </source>
</evidence>
<dbReference type="EMBL" id="LGRX02012058">
    <property type="protein sequence ID" value="KAK3268024.1"/>
    <property type="molecule type" value="Genomic_DNA"/>
</dbReference>
<dbReference type="PANTHER" id="PTHR40855">
    <property type="entry name" value="DIOX_N DOMAIN-CONTAINING PROTEIN"/>
    <property type="match status" value="1"/>
</dbReference>
<feature type="chain" id="PRO_5042050218" evidence="1">
    <location>
        <begin position="25"/>
        <end position="725"/>
    </location>
</feature>
<feature type="signal peptide" evidence="1">
    <location>
        <begin position="1"/>
        <end position="24"/>
    </location>
</feature>
<accession>A0AAE0L170</accession>
<organism evidence="2 3">
    <name type="scientific">Cymbomonas tetramitiformis</name>
    <dbReference type="NCBI Taxonomy" id="36881"/>
    <lineage>
        <taxon>Eukaryota</taxon>
        <taxon>Viridiplantae</taxon>
        <taxon>Chlorophyta</taxon>
        <taxon>Pyramimonadophyceae</taxon>
        <taxon>Pyramimonadales</taxon>
        <taxon>Pyramimonadaceae</taxon>
        <taxon>Cymbomonas</taxon>
    </lineage>
</organism>
<dbReference type="AlphaFoldDB" id="A0AAE0L170"/>
<keyword evidence="3" id="KW-1185">Reference proteome</keyword>
<keyword evidence="1" id="KW-0732">Signal</keyword>
<reference evidence="2 3" key="1">
    <citation type="journal article" date="2015" name="Genome Biol. Evol.">
        <title>Comparative Genomics of a Bacterivorous Green Alga Reveals Evolutionary Causalities and Consequences of Phago-Mixotrophic Mode of Nutrition.</title>
        <authorList>
            <person name="Burns J.A."/>
            <person name="Paasch A."/>
            <person name="Narechania A."/>
            <person name="Kim E."/>
        </authorList>
    </citation>
    <scope>NUCLEOTIDE SEQUENCE [LARGE SCALE GENOMIC DNA]</scope>
    <source>
        <strain evidence="2 3">PLY_AMNH</strain>
    </source>
</reference>
<comment type="caution">
    <text evidence="2">The sequence shown here is derived from an EMBL/GenBank/DDBJ whole genome shotgun (WGS) entry which is preliminary data.</text>
</comment>
<name>A0AAE0L170_9CHLO</name>
<gene>
    <name evidence="2" type="ORF">CYMTET_23447</name>
</gene>
<proteinExistence type="predicted"/>
<protein>
    <submittedName>
        <fullName evidence="2">Uncharacterized protein</fullName>
    </submittedName>
</protein>
<dbReference type="Proteomes" id="UP001190700">
    <property type="component" value="Unassembled WGS sequence"/>
</dbReference>
<sequence>MHLQAGSVPIFAAIILQFALPCLSHEPIPVGDSAPVYTVPTVSHAKLLDAANFVDSDSMHVLKDALTNQGLVTVSDIPGFAELRREVLVGMHVCGSAATKARTTVFEDGTSRNTLATIAKGDGELIDIDIGKAAYGACTASLMKKVSEFRSLVSATAKAFTERLDDALRSQYLYTEGKPLLWNYDHSRSYDTMADVVGNAEHLEHFHSYYRPVASNDTAESVAIDLHADQGIFIAFTPGILVEEVSNGEIRDTSKPAGKFYVSLRDGTPAVAKFGQGGDVLVFMLGDGVDQYINPKLSSGPYLRATPHAMVMPQHGEKEWRAWYGRMFLPPSDALSEKHGLSFGQLRERMIDGVHKGKGVGSGVGCSRMLQETDEECGDNQMYCWMRCMDYTEEASPLICAAATNADGLALNLQVQCTSQFDQIYRRGIDTHGDYNPICTNSTENITAAPSIADSDWAQNTPYTESCSDAAWETFLSKSEYTNSLNLKTDGDDGYGALYLLYTVQGNQLKGKMAYRGVAGWLAFGPENHGGGHNGMNGAHIVMGTYDPDPTIDEPLFEPIYVGTTVAEYIINDDTSAFRTWKTPVSPGSVSDSEMLVEGGCFTGMTFTADGAIAKDALNMTGANSFIWGVHTASFYKNYHGYTNRGHLCLDFCSELGHQNFVSPFSPDQPATLQACSYSDYTTCEVTSNDCNDYGVACSNVAPRLGHLQLFAIAMLACLAHHLVR</sequence>
<dbReference type="PANTHER" id="PTHR40855:SF1">
    <property type="entry name" value="CLAVAMINATE SYNTHASE-LIKE PROTEIN"/>
    <property type="match status" value="1"/>
</dbReference>
<evidence type="ECO:0000313" key="2">
    <source>
        <dbReference type="EMBL" id="KAK3268024.1"/>
    </source>
</evidence>
<evidence type="ECO:0000256" key="1">
    <source>
        <dbReference type="SAM" id="SignalP"/>
    </source>
</evidence>